<keyword evidence="3" id="KW-1185">Reference proteome</keyword>
<dbReference type="RefSeq" id="WP_307277748.1">
    <property type="nucleotide sequence ID" value="NZ_JAUSZT010000002.1"/>
</dbReference>
<organism evidence="2 3">
    <name type="scientific">Phyllobacterium ifriqiyense</name>
    <dbReference type="NCBI Taxonomy" id="314238"/>
    <lineage>
        <taxon>Bacteria</taxon>
        <taxon>Pseudomonadati</taxon>
        <taxon>Pseudomonadota</taxon>
        <taxon>Alphaproteobacteria</taxon>
        <taxon>Hyphomicrobiales</taxon>
        <taxon>Phyllobacteriaceae</taxon>
        <taxon>Phyllobacterium</taxon>
    </lineage>
</organism>
<dbReference type="Proteomes" id="UP001237780">
    <property type="component" value="Unassembled WGS sequence"/>
</dbReference>
<accession>A0ABU0S5G0</accession>
<reference evidence="2 3" key="1">
    <citation type="submission" date="2023-07" db="EMBL/GenBank/DDBJ databases">
        <title>Comparative genomics of wheat-associated soil bacteria to identify genetic determinants of phenazine resistance.</title>
        <authorList>
            <person name="Mouncey N."/>
        </authorList>
    </citation>
    <scope>NUCLEOTIDE SEQUENCE [LARGE SCALE GENOMIC DNA]</scope>
    <source>
        <strain evidence="2 3">W4I11</strain>
    </source>
</reference>
<feature type="region of interest" description="Disordered" evidence="1">
    <location>
        <begin position="27"/>
        <end position="65"/>
    </location>
</feature>
<comment type="caution">
    <text evidence="2">The sequence shown here is derived from an EMBL/GenBank/DDBJ whole genome shotgun (WGS) entry which is preliminary data.</text>
</comment>
<name>A0ABU0S5G0_9HYPH</name>
<gene>
    <name evidence="2" type="ORF">QFZ34_001053</name>
</gene>
<evidence type="ECO:0000313" key="3">
    <source>
        <dbReference type="Proteomes" id="UP001237780"/>
    </source>
</evidence>
<dbReference type="EMBL" id="JAUSZT010000002">
    <property type="protein sequence ID" value="MDQ0995876.1"/>
    <property type="molecule type" value="Genomic_DNA"/>
</dbReference>
<proteinExistence type="predicted"/>
<dbReference type="Pfam" id="PF18856">
    <property type="entry name" value="baeRF_family12"/>
    <property type="match status" value="1"/>
</dbReference>
<protein>
    <submittedName>
        <fullName evidence="2">Protein required for attachment to host cells</fullName>
    </submittedName>
</protein>
<feature type="compositionally biased region" description="Polar residues" evidence="1">
    <location>
        <begin position="42"/>
        <end position="59"/>
    </location>
</feature>
<sequence>MQIPKGATVAVADGEKFNLFQNISDNTEPTLKALPDTDVDTESNNASGGRKSSSANPDQGQADEDNFVGGIADVLNRRVLNGKITGLVVIAAPKALGELRKHYHKELEAILVGEIAKDLTGHSIQDIEKSIAAA</sequence>
<dbReference type="InterPro" id="IPR041374">
    <property type="entry name" value="BaeRF_family12"/>
</dbReference>
<evidence type="ECO:0000256" key="1">
    <source>
        <dbReference type="SAM" id="MobiDB-lite"/>
    </source>
</evidence>
<evidence type="ECO:0000313" key="2">
    <source>
        <dbReference type="EMBL" id="MDQ0995876.1"/>
    </source>
</evidence>